<organism evidence="2">
    <name type="scientific">Magallana gigas</name>
    <name type="common">Pacific oyster</name>
    <name type="synonym">Crassostrea gigas</name>
    <dbReference type="NCBI Taxonomy" id="29159"/>
    <lineage>
        <taxon>Eukaryota</taxon>
        <taxon>Metazoa</taxon>
        <taxon>Spiralia</taxon>
        <taxon>Lophotrochozoa</taxon>
        <taxon>Mollusca</taxon>
        <taxon>Bivalvia</taxon>
        <taxon>Autobranchia</taxon>
        <taxon>Pteriomorphia</taxon>
        <taxon>Ostreida</taxon>
        <taxon>Ostreoidea</taxon>
        <taxon>Ostreidae</taxon>
        <taxon>Magallana</taxon>
    </lineage>
</organism>
<evidence type="ECO:0000313" key="2">
    <source>
        <dbReference type="EMBL" id="EKC18679.1"/>
    </source>
</evidence>
<dbReference type="EMBL" id="JH818772">
    <property type="protein sequence ID" value="EKC18679.1"/>
    <property type="molecule type" value="Genomic_DNA"/>
</dbReference>
<feature type="compositionally biased region" description="Basic and acidic residues" evidence="1">
    <location>
        <begin position="83"/>
        <end position="98"/>
    </location>
</feature>
<feature type="region of interest" description="Disordered" evidence="1">
    <location>
        <begin position="1"/>
        <end position="212"/>
    </location>
</feature>
<keyword evidence="2" id="KW-0418">Kinase</keyword>
<name>K1PII1_MAGGI</name>
<sequence length="565" mass="62037">MTSKRSLFFLEGKGKRPLQPKGGKPPSGLAGVVKERESPGKSPLAEKPNRRPKLRVKIIDKSAAGEQMSSDEGASSGSNRHSYRSELKVEISNPKEETASAVSSKDLRVDVIERRKRTSIDSPGSGNSDTCDRRPVFRLGGDSESADEHNSDSNGSPSTLTRPTSKGDFVSPAINVSVDSSHRHDRGARKQSHMDETEDASFSSSGFSPCSTSASFKSFDGRNRIDDFSDDSDCPRLRESIDLSDDAEVASITVPLNRQLRVVTSLEPTYTPQRKKSSSPVSSEAQTGGELIRRLSHHLMFVDYLRKRGLSSCLNHFPPDMTIANFRNLNNEELKETYKIESSSLRERLMHAIVQATKEELEAETEGDIPGGQTDIVRMRSEVPGVITRRRGCVPLRVRIYSSSDVECDLNPSRYSDGCLISPSPLSPSVRRSLDEFPLGRPGSIRRLQRTLSEDSRRRRESLPSTPISLPANMNNITSHSGLGHSVGALIEPNLLRMKNSILGQSAPSLTAGLKEPGFGRRASRVRKSIVGPNTSPVLPQRCPSPQLHGEMFSRQIKDCVLPVV</sequence>
<protein>
    <submittedName>
        <fullName evidence="2">Microtubule-associated serine/threonine-protein kinase 2</fullName>
    </submittedName>
</protein>
<feature type="compositionally biased region" description="Polar residues" evidence="1">
    <location>
        <begin position="267"/>
        <end position="286"/>
    </location>
</feature>
<feature type="compositionally biased region" description="Basic and acidic residues" evidence="1">
    <location>
        <begin position="452"/>
        <end position="462"/>
    </location>
</feature>
<feature type="compositionally biased region" description="Low complexity" evidence="1">
    <location>
        <begin position="201"/>
        <end position="212"/>
    </location>
</feature>
<evidence type="ECO:0000256" key="1">
    <source>
        <dbReference type="SAM" id="MobiDB-lite"/>
    </source>
</evidence>
<keyword evidence="2" id="KW-0808">Transferase</keyword>
<reference evidence="2" key="1">
    <citation type="journal article" date="2012" name="Nature">
        <title>The oyster genome reveals stress adaptation and complexity of shell formation.</title>
        <authorList>
            <person name="Zhang G."/>
            <person name="Fang X."/>
            <person name="Guo X."/>
            <person name="Li L."/>
            <person name="Luo R."/>
            <person name="Xu F."/>
            <person name="Yang P."/>
            <person name="Zhang L."/>
            <person name="Wang X."/>
            <person name="Qi H."/>
            <person name="Xiong Z."/>
            <person name="Que H."/>
            <person name="Xie Y."/>
            <person name="Holland P.W."/>
            <person name="Paps J."/>
            <person name="Zhu Y."/>
            <person name="Wu F."/>
            <person name="Chen Y."/>
            <person name="Wang J."/>
            <person name="Peng C."/>
            <person name="Meng J."/>
            <person name="Yang L."/>
            <person name="Liu J."/>
            <person name="Wen B."/>
            <person name="Zhang N."/>
            <person name="Huang Z."/>
            <person name="Zhu Q."/>
            <person name="Feng Y."/>
            <person name="Mount A."/>
            <person name="Hedgecock D."/>
            <person name="Xu Z."/>
            <person name="Liu Y."/>
            <person name="Domazet-Loso T."/>
            <person name="Du Y."/>
            <person name="Sun X."/>
            <person name="Zhang S."/>
            <person name="Liu B."/>
            <person name="Cheng P."/>
            <person name="Jiang X."/>
            <person name="Li J."/>
            <person name="Fan D."/>
            <person name="Wang W."/>
            <person name="Fu W."/>
            <person name="Wang T."/>
            <person name="Wang B."/>
            <person name="Zhang J."/>
            <person name="Peng Z."/>
            <person name="Li Y."/>
            <person name="Li N."/>
            <person name="Wang J."/>
            <person name="Chen M."/>
            <person name="He Y."/>
            <person name="Tan F."/>
            <person name="Song X."/>
            <person name="Zheng Q."/>
            <person name="Huang R."/>
            <person name="Yang H."/>
            <person name="Du X."/>
            <person name="Chen L."/>
            <person name="Yang M."/>
            <person name="Gaffney P.M."/>
            <person name="Wang S."/>
            <person name="Luo L."/>
            <person name="She Z."/>
            <person name="Ming Y."/>
            <person name="Huang W."/>
            <person name="Zhang S."/>
            <person name="Huang B."/>
            <person name="Zhang Y."/>
            <person name="Qu T."/>
            <person name="Ni P."/>
            <person name="Miao G."/>
            <person name="Wang J."/>
            <person name="Wang Q."/>
            <person name="Steinberg C.E."/>
            <person name="Wang H."/>
            <person name="Li N."/>
            <person name="Qian L."/>
            <person name="Zhang G."/>
            <person name="Li Y."/>
            <person name="Yang H."/>
            <person name="Liu X."/>
            <person name="Wang J."/>
            <person name="Yin Y."/>
            <person name="Wang J."/>
        </authorList>
    </citation>
    <scope>NUCLEOTIDE SEQUENCE [LARGE SCALE GENOMIC DNA]</scope>
    <source>
        <strain evidence="2">05x7-T-G4-1.051#20</strain>
    </source>
</reference>
<dbReference type="InParanoid" id="K1PII1"/>
<dbReference type="GO" id="GO:0016301">
    <property type="term" value="F:kinase activity"/>
    <property type="evidence" value="ECO:0007669"/>
    <property type="project" value="UniProtKB-KW"/>
</dbReference>
<dbReference type="HOGENOM" id="CLU_482560_0_0_1"/>
<feature type="compositionally biased region" description="Polar residues" evidence="1">
    <location>
        <begin position="120"/>
        <end position="129"/>
    </location>
</feature>
<feature type="region of interest" description="Disordered" evidence="1">
    <location>
        <begin position="450"/>
        <end position="474"/>
    </location>
</feature>
<proteinExistence type="predicted"/>
<dbReference type="AlphaFoldDB" id="K1PII1"/>
<feature type="compositionally biased region" description="Polar residues" evidence="1">
    <location>
        <begin position="67"/>
        <end position="80"/>
    </location>
</feature>
<gene>
    <name evidence="2" type="ORF">CGI_10011522</name>
</gene>
<feature type="compositionally biased region" description="Polar residues" evidence="1">
    <location>
        <begin position="152"/>
        <end position="164"/>
    </location>
</feature>
<feature type="region of interest" description="Disordered" evidence="1">
    <location>
        <begin position="267"/>
        <end position="288"/>
    </location>
</feature>
<accession>K1PII1</accession>